<dbReference type="Pfam" id="PF07676">
    <property type="entry name" value="PD40"/>
    <property type="match status" value="5"/>
</dbReference>
<keyword evidence="2" id="KW-1133">Transmembrane helix</keyword>
<keyword evidence="2" id="KW-0812">Transmembrane</keyword>
<dbReference type="Proteomes" id="UP000542342">
    <property type="component" value="Unassembled WGS sequence"/>
</dbReference>
<evidence type="ECO:0000256" key="1">
    <source>
        <dbReference type="ARBA" id="ARBA00009820"/>
    </source>
</evidence>
<feature type="transmembrane region" description="Helical" evidence="2">
    <location>
        <begin position="21"/>
        <end position="39"/>
    </location>
</feature>
<sequence>MPWGEAAGRVGGRGPRWKRTFGSLLVLAVGVLLAGVAGHRAEGQTPPKSTAGDWVQAEARYLRNIRQVTFDYVRAGEGYFSPDGTKIIFQAEEKGTGNPFYQIFVQDLASGRAIRVSPGVGKCTCGYFRPDGKKIIFASSHSDPEARQHQVAELQRRLEEQNKGIRRRYSWDFDPHMKIYEANVDGSELRCLTPQAKVYTAEGSYSPDGRQIVYAAGKAGDVQIYIMNADGSGARQVTQAPNCYNGGPFFSPDGKKIIFRADRQEKDRLQLYVINVDGTGEKQLTRNNTWVYWAPYWYKDSKHIICTAADHANEFVRPNYDLYWMNIETGKMTRITYAPGQDVLPVFSPDYRKVLWTSSRDGRSSPQLYLADFTPPED</sequence>
<reference evidence="3 4" key="1">
    <citation type="submission" date="2020-07" db="EMBL/GenBank/DDBJ databases">
        <title>Thermogemmata thermophila gen. nov., sp. nov., a novel moderate thermophilic planctomycete from a Kamchatka hot spring.</title>
        <authorList>
            <person name="Elcheninov A.G."/>
            <person name="Podosokorskaya O.A."/>
            <person name="Kovaleva O.L."/>
            <person name="Novikov A."/>
            <person name="Bonch-Osmolovskaya E.A."/>
            <person name="Toshchakov S.V."/>
            <person name="Kublanov I.V."/>
        </authorList>
    </citation>
    <scope>NUCLEOTIDE SEQUENCE [LARGE SCALE GENOMIC DNA]</scope>
    <source>
        <strain evidence="3 4">2918</strain>
    </source>
</reference>
<dbReference type="PANTHER" id="PTHR36842:SF1">
    <property type="entry name" value="PROTEIN TOLB"/>
    <property type="match status" value="1"/>
</dbReference>
<protein>
    <submittedName>
        <fullName evidence="3">PD40 domain-containing protein</fullName>
    </submittedName>
</protein>
<name>A0A7V8VEZ3_9BACT</name>
<evidence type="ECO:0000313" key="3">
    <source>
        <dbReference type="EMBL" id="MBA2226736.1"/>
    </source>
</evidence>
<proteinExistence type="inferred from homology"/>
<evidence type="ECO:0000256" key="2">
    <source>
        <dbReference type="SAM" id="Phobius"/>
    </source>
</evidence>
<dbReference type="AlphaFoldDB" id="A0A7V8VEZ3"/>
<gene>
    <name evidence="3" type="ORF">H0921_11250</name>
</gene>
<comment type="caution">
    <text evidence="3">The sequence shown here is derived from an EMBL/GenBank/DDBJ whole genome shotgun (WGS) entry which is preliminary data.</text>
</comment>
<organism evidence="3 4">
    <name type="scientific">Thermogemmata fonticola</name>
    <dbReference type="NCBI Taxonomy" id="2755323"/>
    <lineage>
        <taxon>Bacteria</taxon>
        <taxon>Pseudomonadati</taxon>
        <taxon>Planctomycetota</taxon>
        <taxon>Planctomycetia</taxon>
        <taxon>Gemmatales</taxon>
        <taxon>Gemmataceae</taxon>
        <taxon>Thermogemmata</taxon>
    </lineage>
</organism>
<keyword evidence="2" id="KW-0472">Membrane</keyword>
<dbReference type="Gene3D" id="2.120.10.30">
    <property type="entry name" value="TolB, C-terminal domain"/>
    <property type="match status" value="3"/>
</dbReference>
<keyword evidence="4" id="KW-1185">Reference proteome</keyword>
<dbReference type="PANTHER" id="PTHR36842">
    <property type="entry name" value="PROTEIN TOLB HOMOLOG"/>
    <property type="match status" value="1"/>
</dbReference>
<dbReference type="EMBL" id="JACEFB010000007">
    <property type="protein sequence ID" value="MBA2226736.1"/>
    <property type="molecule type" value="Genomic_DNA"/>
</dbReference>
<accession>A0A7V8VEZ3</accession>
<evidence type="ECO:0000313" key="4">
    <source>
        <dbReference type="Proteomes" id="UP000542342"/>
    </source>
</evidence>
<dbReference type="InterPro" id="IPR011659">
    <property type="entry name" value="WD40"/>
</dbReference>
<dbReference type="InterPro" id="IPR011042">
    <property type="entry name" value="6-blade_b-propeller_TolB-like"/>
</dbReference>
<dbReference type="RefSeq" id="WP_194538177.1">
    <property type="nucleotide sequence ID" value="NZ_JACEFB010000007.1"/>
</dbReference>
<dbReference type="SUPFAM" id="SSF82171">
    <property type="entry name" value="DPP6 N-terminal domain-like"/>
    <property type="match status" value="1"/>
</dbReference>
<comment type="similarity">
    <text evidence="1">Belongs to the TolB family.</text>
</comment>